<dbReference type="GO" id="GO:0045936">
    <property type="term" value="P:negative regulation of phosphate metabolic process"/>
    <property type="evidence" value="ECO:0007669"/>
    <property type="project" value="InterPro"/>
</dbReference>
<gene>
    <name evidence="10" type="primary">phoU</name>
    <name evidence="10" type="ORF">FHP08_03140</name>
</gene>
<dbReference type="NCBIfam" id="TIGR02135">
    <property type="entry name" value="phoU_full"/>
    <property type="match status" value="1"/>
</dbReference>
<comment type="subcellular location">
    <subcellularLocation>
        <location evidence="1 8">Cytoplasm</location>
    </subcellularLocation>
</comment>
<keyword evidence="4 8" id="KW-0813">Transport</keyword>
<keyword evidence="5 8" id="KW-0963">Cytoplasm</keyword>
<protein>
    <recommendedName>
        <fullName evidence="8">Phosphate-specific transport system accessory protein PhoU</fullName>
    </recommendedName>
</protein>
<accession>A0A5C8P5J9</accession>
<proteinExistence type="inferred from homology"/>
<dbReference type="GO" id="GO:0006817">
    <property type="term" value="P:phosphate ion transport"/>
    <property type="evidence" value="ECO:0007669"/>
    <property type="project" value="UniProtKB-KW"/>
</dbReference>
<evidence type="ECO:0000259" key="9">
    <source>
        <dbReference type="Pfam" id="PF01895"/>
    </source>
</evidence>
<dbReference type="SUPFAM" id="SSF109755">
    <property type="entry name" value="PhoU-like"/>
    <property type="match status" value="1"/>
</dbReference>
<comment type="caution">
    <text evidence="10">The sequence shown here is derived from an EMBL/GenBank/DDBJ whole genome shotgun (WGS) entry which is preliminary data.</text>
</comment>
<feature type="domain" description="PhoU" evidence="9">
    <location>
        <begin position="124"/>
        <end position="209"/>
    </location>
</feature>
<keyword evidence="11" id="KW-1185">Reference proteome</keyword>
<evidence type="ECO:0000256" key="2">
    <source>
        <dbReference type="ARBA" id="ARBA00008107"/>
    </source>
</evidence>
<keyword evidence="6 8" id="KW-0592">Phosphate transport</keyword>
<dbReference type="Pfam" id="PF01895">
    <property type="entry name" value="PhoU"/>
    <property type="match status" value="2"/>
</dbReference>
<dbReference type="OrthoDB" id="9814256at2"/>
<dbReference type="FunFam" id="1.20.58.220:FF:000004">
    <property type="entry name" value="Phosphate-specific transport system accessory protein PhoU"/>
    <property type="match status" value="1"/>
</dbReference>
<evidence type="ECO:0000313" key="11">
    <source>
        <dbReference type="Proteomes" id="UP000321548"/>
    </source>
</evidence>
<comment type="function">
    <text evidence="7 8">Plays a role in the regulation of phosphate uptake.</text>
</comment>
<comment type="subunit">
    <text evidence="3 8">Homodimer.</text>
</comment>
<name>A0A5C8P5J9_9BURK</name>
<dbReference type="PANTHER" id="PTHR42930">
    <property type="entry name" value="PHOSPHATE-SPECIFIC TRANSPORT SYSTEM ACCESSORY PROTEIN PHOU"/>
    <property type="match status" value="1"/>
</dbReference>
<dbReference type="PANTHER" id="PTHR42930:SF3">
    <property type="entry name" value="PHOSPHATE-SPECIFIC TRANSPORT SYSTEM ACCESSORY PROTEIN PHOU"/>
    <property type="match status" value="1"/>
</dbReference>
<evidence type="ECO:0000256" key="1">
    <source>
        <dbReference type="ARBA" id="ARBA00004496"/>
    </source>
</evidence>
<reference evidence="10 11" key="1">
    <citation type="submission" date="2019-06" db="EMBL/GenBank/DDBJ databases">
        <title>Quisquiliibacterium sp. nov., isolated from a maize field.</title>
        <authorList>
            <person name="Lin S.-Y."/>
            <person name="Tsai C.-F."/>
            <person name="Young C.-C."/>
        </authorList>
    </citation>
    <scope>NUCLEOTIDE SEQUENCE [LARGE SCALE GENOMIC DNA]</scope>
    <source>
        <strain evidence="10 11">CC-CFT501</strain>
    </source>
</reference>
<dbReference type="EMBL" id="VDUY01000001">
    <property type="protein sequence ID" value="TXL68689.1"/>
    <property type="molecule type" value="Genomic_DNA"/>
</dbReference>
<evidence type="ECO:0000256" key="4">
    <source>
        <dbReference type="ARBA" id="ARBA00022448"/>
    </source>
</evidence>
<dbReference type="Gene3D" id="1.20.58.220">
    <property type="entry name" value="Phosphate transport system protein phou homolog 2, domain 2"/>
    <property type="match status" value="1"/>
</dbReference>
<dbReference type="InterPro" id="IPR038078">
    <property type="entry name" value="PhoU-like_sf"/>
</dbReference>
<dbReference type="RefSeq" id="WP_147702826.1">
    <property type="nucleotide sequence ID" value="NZ_VDUY01000001.1"/>
</dbReference>
<dbReference type="InterPro" id="IPR026022">
    <property type="entry name" value="PhoU_dom"/>
</dbReference>
<evidence type="ECO:0000256" key="5">
    <source>
        <dbReference type="ARBA" id="ARBA00022490"/>
    </source>
</evidence>
<feature type="domain" description="PhoU" evidence="9">
    <location>
        <begin position="22"/>
        <end position="108"/>
    </location>
</feature>
<comment type="similarity">
    <text evidence="2 8">Belongs to the PhoU family.</text>
</comment>
<dbReference type="GO" id="GO:0005737">
    <property type="term" value="C:cytoplasm"/>
    <property type="evidence" value="ECO:0007669"/>
    <property type="project" value="UniProtKB-SubCell"/>
</dbReference>
<evidence type="ECO:0000256" key="7">
    <source>
        <dbReference type="ARBA" id="ARBA00056181"/>
    </source>
</evidence>
<dbReference type="PIRSF" id="PIRSF003107">
    <property type="entry name" value="PhoU"/>
    <property type="match status" value="1"/>
</dbReference>
<organism evidence="10 11">
    <name type="scientific">Zeimonas arvi</name>
    <dbReference type="NCBI Taxonomy" id="2498847"/>
    <lineage>
        <taxon>Bacteria</taxon>
        <taxon>Pseudomonadati</taxon>
        <taxon>Pseudomonadota</taxon>
        <taxon>Betaproteobacteria</taxon>
        <taxon>Burkholderiales</taxon>
        <taxon>Burkholderiaceae</taxon>
        <taxon>Zeimonas</taxon>
    </lineage>
</organism>
<evidence type="ECO:0000313" key="10">
    <source>
        <dbReference type="EMBL" id="TXL68689.1"/>
    </source>
</evidence>
<evidence type="ECO:0000256" key="8">
    <source>
        <dbReference type="PIRNR" id="PIRNR003107"/>
    </source>
</evidence>
<dbReference type="InterPro" id="IPR028366">
    <property type="entry name" value="PhoU"/>
</dbReference>
<dbReference type="GO" id="GO:0030643">
    <property type="term" value="P:intracellular phosphate ion homeostasis"/>
    <property type="evidence" value="ECO:0007669"/>
    <property type="project" value="InterPro"/>
</dbReference>
<sequence>MPLDHTLKKFDSDFDALRSVVTTMGGLVERQFVRAVDAVRLGDMGIVAQVLTDENRVNQLHMESDLRCHQTIARQQPIAVDLREIIAIIHSNNDLERIGDEAKKIAMKARELQNGAAPIPLDRIEQMANLVSDMVRAAIDAFVRHDIAVAGLLAERDAEVDQLRDVLIADLMAVMAERPTSVSAALALIFVVQSIERVGDHARNIAEYVVNVVEGVDLRHASPEEVARIAARR</sequence>
<evidence type="ECO:0000256" key="3">
    <source>
        <dbReference type="ARBA" id="ARBA00011738"/>
    </source>
</evidence>
<evidence type="ECO:0000256" key="6">
    <source>
        <dbReference type="ARBA" id="ARBA00022592"/>
    </source>
</evidence>
<dbReference type="Proteomes" id="UP000321548">
    <property type="component" value="Unassembled WGS sequence"/>
</dbReference>
<dbReference type="AlphaFoldDB" id="A0A5C8P5J9"/>